<protein>
    <recommendedName>
        <fullName evidence="3">exoribonuclease II</fullName>
        <ecNumber evidence="3">3.1.13.1</ecNumber>
    </recommendedName>
</protein>
<keyword evidence="6 10" id="KW-0378">Hydrolase</keyword>
<dbReference type="InterPro" id="IPR013223">
    <property type="entry name" value="RNase_B_OB_dom"/>
</dbReference>
<accession>A0ABN8EJS4</accession>
<dbReference type="InterPro" id="IPR040476">
    <property type="entry name" value="CSD2"/>
</dbReference>
<dbReference type="GO" id="GO:0008859">
    <property type="term" value="F:exoribonuclease II activity"/>
    <property type="evidence" value="ECO:0007669"/>
    <property type="project" value="UniProtKB-EC"/>
</dbReference>
<keyword evidence="11" id="KW-1185">Reference proteome</keyword>
<dbReference type="InterPro" id="IPR004476">
    <property type="entry name" value="RNase_II/RNase_R"/>
</dbReference>
<dbReference type="PROSITE" id="PS01175">
    <property type="entry name" value="RIBONUCLEASE_II"/>
    <property type="match status" value="1"/>
</dbReference>
<evidence type="ECO:0000256" key="8">
    <source>
        <dbReference type="ARBA" id="ARBA00022884"/>
    </source>
</evidence>
<dbReference type="InterPro" id="IPR012340">
    <property type="entry name" value="NA-bd_OB-fold"/>
</dbReference>
<dbReference type="SMART" id="SM00357">
    <property type="entry name" value="CSP"/>
    <property type="match status" value="1"/>
</dbReference>
<dbReference type="InterPro" id="IPR011129">
    <property type="entry name" value="CSD"/>
</dbReference>
<dbReference type="Pfam" id="PF00575">
    <property type="entry name" value="S1"/>
    <property type="match status" value="1"/>
</dbReference>
<dbReference type="InterPro" id="IPR022966">
    <property type="entry name" value="RNase_II/R_CS"/>
</dbReference>
<dbReference type="InterPro" id="IPR003029">
    <property type="entry name" value="S1_domain"/>
</dbReference>
<comment type="catalytic activity">
    <reaction evidence="1">
        <text>Exonucleolytic cleavage in the 3'- to 5'-direction to yield nucleoside 5'-phosphates.</text>
        <dbReference type="EC" id="3.1.13.1"/>
    </reaction>
</comment>
<sequence>MFDNNALSQLGQLKASLKANKEVLTATVKGTQQRFGFAVLDDGSEQFLPPEEMDKVFPGDRIEISICQDKQGKEYAEVEKLIESTLSQFYARVTSRGKTLFVSPDVDRMSRLIYLPPAEHKKIKDGCFVLAKVDRHPIKTGKAQACIIAVVGHQDDDGIEAKYTLAKNQFNQPLSDAASAEVAAIDQSLIDTLAATRTDLRQLDFVTIDAASTEDMDDALYAEQDGDNWRLRVAIADPAALIAKGSALDKLAQQTMVSSYLPGALAPMLPPALTNNFCSLRPLQDRLALVASLTIDNDGQIIDQHFEEAVIQSSAKLSYKDVGGYIDQQTDTVEPELKPAIDRLQQVAQRLNKHRKSQHLIMDERDEFRFNLADNGKIDSVYLAERTAAHRIVEECMLATNQATARFLSSNDIPALFINHLGFKPEKIEDINKLVEEELGQQPADLAQLENYKPFIRSLPTADTSLALKSIFNRSLQRSEITTSAAPHFGLGFDSYTTFTSPIRKYTDLVNHRAIKAFLNGKTADTPTPELIEAIKQGLSKSRQASNDFERWLSCQYMEQFKGKIFSGTVSHTTSVGFNVKLDDNGMVGFVSTRSKEKAKRMSLDQSRWTLSNKEVSYQLEQPVSVIVTDVDVPKRMVSFEVVNTAS</sequence>
<dbReference type="SMART" id="SM00955">
    <property type="entry name" value="RNB"/>
    <property type="match status" value="1"/>
</dbReference>
<evidence type="ECO:0000256" key="3">
    <source>
        <dbReference type="ARBA" id="ARBA00012163"/>
    </source>
</evidence>
<dbReference type="PROSITE" id="PS50126">
    <property type="entry name" value="S1"/>
    <property type="match status" value="1"/>
</dbReference>
<keyword evidence="4" id="KW-0963">Cytoplasm</keyword>
<feature type="domain" description="S1 motif" evidence="9">
    <location>
        <begin position="563"/>
        <end position="643"/>
    </location>
</feature>
<comment type="subcellular location">
    <subcellularLocation>
        <location evidence="2">Cytoplasm</location>
    </subcellularLocation>
</comment>
<dbReference type="Pfam" id="PF17876">
    <property type="entry name" value="CSD2"/>
    <property type="match status" value="1"/>
</dbReference>
<evidence type="ECO:0000313" key="10">
    <source>
        <dbReference type="EMBL" id="CAH0992703.1"/>
    </source>
</evidence>
<evidence type="ECO:0000256" key="5">
    <source>
        <dbReference type="ARBA" id="ARBA00022722"/>
    </source>
</evidence>
<name>A0ABN8EJS4_9GAMM</name>
<evidence type="ECO:0000256" key="4">
    <source>
        <dbReference type="ARBA" id="ARBA00022490"/>
    </source>
</evidence>
<dbReference type="Pfam" id="PF08206">
    <property type="entry name" value="OB_RNB"/>
    <property type="match status" value="1"/>
</dbReference>
<gene>
    <name evidence="10" type="primary">rnb</name>
    <name evidence="10" type="ORF">SIN8267_02836</name>
</gene>
<evidence type="ECO:0000259" key="9">
    <source>
        <dbReference type="PROSITE" id="PS50126"/>
    </source>
</evidence>
<organism evidence="10 11">
    <name type="scientific">Sinobacterium norvegicum</name>
    <dbReference type="NCBI Taxonomy" id="1641715"/>
    <lineage>
        <taxon>Bacteria</taxon>
        <taxon>Pseudomonadati</taxon>
        <taxon>Pseudomonadota</taxon>
        <taxon>Gammaproteobacteria</taxon>
        <taxon>Cellvibrionales</taxon>
        <taxon>Spongiibacteraceae</taxon>
        <taxon>Sinobacterium</taxon>
    </lineage>
</organism>
<evidence type="ECO:0000256" key="6">
    <source>
        <dbReference type="ARBA" id="ARBA00022801"/>
    </source>
</evidence>
<dbReference type="SUPFAM" id="SSF50249">
    <property type="entry name" value="Nucleic acid-binding proteins"/>
    <property type="match status" value="3"/>
</dbReference>
<dbReference type="Pfam" id="PF00773">
    <property type="entry name" value="RNB"/>
    <property type="match status" value="1"/>
</dbReference>
<evidence type="ECO:0000256" key="2">
    <source>
        <dbReference type="ARBA" id="ARBA00004496"/>
    </source>
</evidence>
<evidence type="ECO:0000256" key="7">
    <source>
        <dbReference type="ARBA" id="ARBA00022839"/>
    </source>
</evidence>
<keyword evidence="7" id="KW-0269">Exonuclease</keyword>
<dbReference type="EC" id="3.1.13.1" evidence="3"/>
<dbReference type="NCBIfam" id="TIGR00358">
    <property type="entry name" value="3_prime_RNase"/>
    <property type="match status" value="1"/>
</dbReference>
<dbReference type="PANTHER" id="PTHR23355">
    <property type="entry name" value="RIBONUCLEASE"/>
    <property type="match status" value="1"/>
</dbReference>
<keyword evidence="8" id="KW-0694">RNA-binding</keyword>
<proteinExistence type="predicted"/>
<evidence type="ECO:0000256" key="1">
    <source>
        <dbReference type="ARBA" id="ARBA00001849"/>
    </source>
</evidence>
<comment type="caution">
    <text evidence="10">The sequence shown here is derived from an EMBL/GenBank/DDBJ whole genome shotgun (WGS) entry which is preliminary data.</text>
</comment>
<reference evidence="10" key="1">
    <citation type="submission" date="2021-12" db="EMBL/GenBank/DDBJ databases">
        <authorList>
            <person name="Rodrigo-Torres L."/>
            <person name="Arahal R. D."/>
            <person name="Lucena T."/>
        </authorList>
    </citation>
    <scope>NUCLEOTIDE SEQUENCE</scope>
    <source>
        <strain evidence="10">CECT 8267</strain>
    </source>
</reference>
<dbReference type="Proteomes" id="UP000838100">
    <property type="component" value="Unassembled WGS sequence"/>
</dbReference>
<dbReference type="Gene3D" id="2.40.50.140">
    <property type="entry name" value="Nucleic acid-binding proteins"/>
    <property type="match status" value="2"/>
</dbReference>
<dbReference type="EMBL" id="CAKLPX010000003">
    <property type="protein sequence ID" value="CAH0992703.1"/>
    <property type="molecule type" value="Genomic_DNA"/>
</dbReference>
<keyword evidence="5" id="KW-0540">Nuclease</keyword>
<dbReference type="InterPro" id="IPR050180">
    <property type="entry name" value="RNR_Ribonuclease"/>
</dbReference>
<dbReference type="RefSeq" id="WP_237445381.1">
    <property type="nucleotide sequence ID" value="NZ_CAKLPX010000003.1"/>
</dbReference>
<dbReference type="InterPro" id="IPR001900">
    <property type="entry name" value="RNase_II/R"/>
</dbReference>
<evidence type="ECO:0000313" key="11">
    <source>
        <dbReference type="Proteomes" id="UP000838100"/>
    </source>
</evidence>
<dbReference type="PANTHER" id="PTHR23355:SF37">
    <property type="entry name" value="EXORIBONUCLEASE 2"/>
    <property type="match status" value="1"/>
</dbReference>